<dbReference type="GO" id="GO:0005886">
    <property type="term" value="C:plasma membrane"/>
    <property type="evidence" value="ECO:0007669"/>
    <property type="project" value="TreeGrafter"/>
</dbReference>
<dbReference type="EMBL" id="LN871599">
    <property type="protein sequence ID" value="SIO73884.1"/>
    <property type="molecule type" value="Genomic_DNA"/>
</dbReference>
<reference evidence="7 8" key="3">
    <citation type="journal article" date="2016" name="Sci. Rep.">
        <title>Genome-wide diversity and gene expression profiling of Babesia microti isolates identify polymorphic genes that mediate host-pathogen interactions.</title>
        <authorList>
            <person name="Silva J.C."/>
            <person name="Cornillot E."/>
            <person name="McCracken C."/>
            <person name="Usmani-Brown S."/>
            <person name="Dwivedi A."/>
            <person name="Ifeonu O.O."/>
            <person name="Crabtree J."/>
            <person name="Gotia H.T."/>
            <person name="Virji A.Z."/>
            <person name="Reynes C."/>
            <person name="Colinge J."/>
            <person name="Kumar V."/>
            <person name="Lawres L."/>
            <person name="Pazzi J.E."/>
            <person name="Pablo J.V."/>
            <person name="Hung C."/>
            <person name="Brancato J."/>
            <person name="Kumari P."/>
            <person name="Orvis J."/>
            <person name="Tretina K."/>
            <person name="Chibucos M."/>
            <person name="Ott S."/>
            <person name="Sadzewicz L."/>
            <person name="Sengamalay N."/>
            <person name="Shetty A.C."/>
            <person name="Su Q."/>
            <person name="Tallon L."/>
            <person name="Fraser C.M."/>
            <person name="Frutos R."/>
            <person name="Molina D.M."/>
            <person name="Krause P.J."/>
            <person name="Ben Mamoun C."/>
        </authorList>
    </citation>
    <scope>NUCLEOTIDE SEQUENCE [LARGE SCALE GENOMIC DNA]</scope>
    <source>
        <strain evidence="7 8">RI</strain>
    </source>
</reference>
<feature type="transmembrane region" description="Helical" evidence="6">
    <location>
        <begin position="201"/>
        <end position="221"/>
    </location>
</feature>
<evidence type="ECO:0000256" key="2">
    <source>
        <dbReference type="ARBA" id="ARBA00006175"/>
    </source>
</evidence>
<evidence type="ECO:0000256" key="6">
    <source>
        <dbReference type="SAM" id="Phobius"/>
    </source>
</evidence>
<evidence type="ECO:0000256" key="4">
    <source>
        <dbReference type="ARBA" id="ARBA00022989"/>
    </source>
</evidence>
<dbReference type="GeneID" id="24426485"/>
<dbReference type="SUPFAM" id="SSF81338">
    <property type="entry name" value="Aquaporin-like"/>
    <property type="match status" value="1"/>
</dbReference>
<dbReference type="VEuPathDB" id="PiroplasmaDB:BmR1_04g09295"/>
<reference evidence="7 8" key="2">
    <citation type="journal article" date="2013" name="PLoS ONE">
        <title>Whole genome mapping and re-organization of the nuclear and mitochondrial genomes of Babesia microti isolates.</title>
        <authorList>
            <person name="Cornillot E."/>
            <person name="Dassouli A."/>
            <person name="Garg A."/>
            <person name="Pachikara N."/>
            <person name="Randazzo S."/>
            <person name="Depoix D."/>
            <person name="Carcy B."/>
            <person name="Delbecq S."/>
            <person name="Frutos R."/>
            <person name="Silva J.C."/>
            <person name="Sutton R."/>
            <person name="Krause P.J."/>
            <person name="Mamoun C.B."/>
        </authorList>
    </citation>
    <scope>NUCLEOTIDE SEQUENCE [LARGE SCALE GENOMIC DNA]</scope>
    <source>
        <strain evidence="7 8">RI</strain>
    </source>
</reference>
<accession>A0A1N6LYF9</accession>
<dbReference type="InterPro" id="IPR023271">
    <property type="entry name" value="Aquaporin-like"/>
</dbReference>
<feature type="transmembrane region" description="Helical" evidence="6">
    <location>
        <begin position="169"/>
        <end position="189"/>
    </location>
</feature>
<keyword evidence="8" id="KW-1185">Reference proteome</keyword>
<feature type="transmembrane region" description="Helical" evidence="6">
    <location>
        <begin position="132"/>
        <end position="157"/>
    </location>
</feature>
<evidence type="ECO:0000256" key="3">
    <source>
        <dbReference type="ARBA" id="ARBA00022692"/>
    </source>
</evidence>
<dbReference type="Proteomes" id="UP000002899">
    <property type="component" value="Chromosome IV"/>
</dbReference>
<keyword evidence="5 6" id="KW-0472">Membrane</keyword>
<sequence length="317" mass="34980">MRIRCIILNLILEALSSFLFILFITFSSNVNTTFNNISIDTLHLQSTNKYATLHLGKGKTFGKRDSSSENVLNGSINGPITSKSQPPNSMRLNILIGSLLFGLSLSMGIQVNPACSLAQWLTNPKGMQSNAVFSWLSSLFAQYFGGVLACLLCVKHLGHTFQFNPPSTSAALVSEIFGTFFLVIVLLHFKTYFDNAQKTFTIYFIETVTIAWISFAFMTASRGCLNPALASCSFYAIVYFNGFALHPIAPTATILDNAQWIKMTPYYIGPYIGSFLASIAYRSMIDVVDDTNKPLLDKTSTFKSITTVELPSADFYA</sequence>
<dbReference type="RefSeq" id="XP_021337935.1">
    <property type="nucleotide sequence ID" value="XM_021482773.1"/>
</dbReference>
<dbReference type="InterPro" id="IPR034294">
    <property type="entry name" value="Aquaporin_transptr"/>
</dbReference>
<evidence type="ECO:0000256" key="1">
    <source>
        <dbReference type="ARBA" id="ARBA00004141"/>
    </source>
</evidence>
<feature type="transmembrane region" description="Helical" evidence="6">
    <location>
        <begin position="7"/>
        <end position="26"/>
    </location>
</feature>
<evidence type="ECO:0000313" key="7">
    <source>
        <dbReference type="EMBL" id="SIO73884.1"/>
    </source>
</evidence>
<dbReference type="GO" id="GO:0015250">
    <property type="term" value="F:water channel activity"/>
    <property type="evidence" value="ECO:0007669"/>
    <property type="project" value="TreeGrafter"/>
</dbReference>
<keyword evidence="4 6" id="KW-1133">Transmembrane helix</keyword>
<evidence type="ECO:0000256" key="5">
    <source>
        <dbReference type="ARBA" id="ARBA00023136"/>
    </source>
</evidence>
<comment type="similarity">
    <text evidence="2">Belongs to the MIP/aquaporin (TC 1.A.8) family.</text>
</comment>
<dbReference type="AlphaFoldDB" id="A0A1N6LYF9"/>
<organism evidence="7 8">
    <name type="scientific">Babesia microti (strain RI)</name>
    <dbReference type="NCBI Taxonomy" id="1133968"/>
    <lineage>
        <taxon>Eukaryota</taxon>
        <taxon>Sar</taxon>
        <taxon>Alveolata</taxon>
        <taxon>Apicomplexa</taxon>
        <taxon>Aconoidasida</taxon>
        <taxon>Piroplasmida</taxon>
        <taxon>Babesiidae</taxon>
        <taxon>Babesia</taxon>
    </lineage>
</organism>
<feature type="transmembrane region" description="Helical" evidence="6">
    <location>
        <begin position="233"/>
        <end position="255"/>
    </location>
</feature>
<keyword evidence="3 6" id="KW-0812">Transmembrane</keyword>
<protein>
    <submittedName>
        <fullName evidence="7">Aquaporin, putative (AQP2)</fullName>
    </submittedName>
</protein>
<dbReference type="OrthoDB" id="3222at2759"/>
<dbReference type="PRINTS" id="PR00783">
    <property type="entry name" value="MINTRINSICP"/>
</dbReference>
<comment type="subcellular location">
    <subcellularLocation>
        <location evidence="1">Membrane</location>
        <topology evidence="1">Multi-pass membrane protein</topology>
    </subcellularLocation>
</comment>
<reference evidence="7 8" key="1">
    <citation type="journal article" date="2012" name="Nucleic Acids Res.">
        <title>Sequencing of the smallest Apicomplexan genome from the human pathogen Babesia microti.</title>
        <authorList>
            <person name="Cornillot E."/>
            <person name="Hadj-Kaddour K."/>
            <person name="Dassouli A."/>
            <person name="Noel B."/>
            <person name="Ranwez V."/>
            <person name="Vacherie B."/>
            <person name="Augagneur Y."/>
            <person name="Bres V."/>
            <person name="Duclos A."/>
            <person name="Randazzo S."/>
            <person name="Carcy B."/>
            <person name="Debierre-Grockiego F."/>
            <person name="Delbecq S."/>
            <person name="Moubri-Menage K."/>
            <person name="Shams-Eldin H."/>
            <person name="Usmani-Brown S."/>
            <person name="Bringaud F."/>
            <person name="Wincker P."/>
            <person name="Vivares C.P."/>
            <person name="Schwarz R.T."/>
            <person name="Schetters T.P."/>
            <person name="Krause P.J."/>
            <person name="Gorenflot A."/>
            <person name="Berry V."/>
            <person name="Barbe V."/>
            <person name="Ben Mamoun C."/>
        </authorList>
    </citation>
    <scope>NUCLEOTIDE SEQUENCE [LARGE SCALE GENOMIC DNA]</scope>
    <source>
        <strain evidence="7 8">RI</strain>
    </source>
</reference>
<dbReference type="InterPro" id="IPR000425">
    <property type="entry name" value="MIP"/>
</dbReference>
<dbReference type="Gene3D" id="1.20.1080.10">
    <property type="entry name" value="Glycerol uptake facilitator protein"/>
    <property type="match status" value="1"/>
</dbReference>
<proteinExistence type="inferred from homology"/>
<dbReference type="PANTHER" id="PTHR19139:SF199">
    <property type="entry name" value="MIP17260P"/>
    <property type="match status" value="1"/>
</dbReference>
<dbReference type="KEGG" id="bmic:BmR1_04g09295"/>
<name>A0A1N6LYF9_BABMR</name>
<evidence type="ECO:0000313" key="8">
    <source>
        <dbReference type="Proteomes" id="UP000002899"/>
    </source>
</evidence>
<dbReference type="PANTHER" id="PTHR19139">
    <property type="entry name" value="AQUAPORIN TRANSPORTER"/>
    <property type="match status" value="1"/>
</dbReference>
<feature type="transmembrane region" description="Helical" evidence="6">
    <location>
        <begin position="267"/>
        <end position="285"/>
    </location>
</feature>